<dbReference type="AlphaFoldDB" id="A0A841R585"/>
<gene>
    <name evidence="2" type="ORF">HNR45_001269</name>
</gene>
<keyword evidence="1" id="KW-0812">Transmembrane</keyword>
<sequence length="62" mass="7127">MNKVKIGTMAIAFMYTIYHINSVGLNIGNGLVLAVVLFCIAIDCYRYAKRRTTEDKHDLYRK</sequence>
<evidence type="ECO:0000256" key="1">
    <source>
        <dbReference type="SAM" id="Phobius"/>
    </source>
</evidence>
<accession>A0A841R585</accession>
<dbReference type="EMBL" id="JACHHI010000006">
    <property type="protein sequence ID" value="MBB6478199.1"/>
    <property type="molecule type" value="Genomic_DNA"/>
</dbReference>
<dbReference type="RefSeq" id="WP_024048754.1">
    <property type="nucleotide sequence ID" value="NZ_CABWNB010000002.1"/>
</dbReference>
<dbReference type="Proteomes" id="UP000591941">
    <property type="component" value="Unassembled WGS sequence"/>
</dbReference>
<feature type="transmembrane region" description="Helical" evidence="1">
    <location>
        <begin position="23"/>
        <end position="42"/>
    </location>
</feature>
<comment type="caution">
    <text evidence="2">The sequence shown here is derived from an EMBL/GenBank/DDBJ whole genome shotgun (WGS) entry which is preliminary data.</text>
</comment>
<keyword evidence="3" id="KW-1185">Reference proteome</keyword>
<keyword evidence="1" id="KW-1133">Transmembrane helix</keyword>
<keyword evidence="1" id="KW-0472">Membrane</keyword>
<protein>
    <submittedName>
        <fullName evidence="2">Uncharacterized protein</fullName>
    </submittedName>
</protein>
<proteinExistence type="predicted"/>
<organism evidence="2 3">
    <name type="scientific">Negativicoccus succinicivorans</name>
    <dbReference type="NCBI Taxonomy" id="620903"/>
    <lineage>
        <taxon>Bacteria</taxon>
        <taxon>Bacillati</taxon>
        <taxon>Bacillota</taxon>
        <taxon>Negativicutes</taxon>
        <taxon>Veillonellales</taxon>
        <taxon>Veillonellaceae</taxon>
        <taxon>Negativicoccus</taxon>
    </lineage>
</organism>
<dbReference type="GeneID" id="93486523"/>
<evidence type="ECO:0000313" key="3">
    <source>
        <dbReference type="Proteomes" id="UP000591941"/>
    </source>
</evidence>
<name>A0A841R585_9FIRM</name>
<evidence type="ECO:0000313" key="2">
    <source>
        <dbReference type="EMBL" id="MBB6478199.1"/>
    </source>
</evidence>
<reference evidence="2 3" key="1">
    <citation type="submission" date="2020-08" db="EMBL/GenBank/DDBJ databases">
        <title>Genomic Encyclopedia of Type Strains, Phase IV (KMG-IV): sequencing the most valuable type-strain genomes for metagenomic binning, comparative biology and taxonomic classification.</title>
        <authorList>
            <person name="Goeker M."/>
        </authorList>
    </citation>
    <scope>NUCLEOTIDE SEQUENCE [LARGE SCALE GENOMIC DNA]</scope>
    <source>
        <strain evidence="2 3">DSM 21255</strain>
    </source>
</reference>